<reference evidence="1 2" key="1">
    <citation type="submission" date="2020-01" db="EMBL/GenBank/DDBJ databases">
        <title>The draft genome sequence of Corallococcus exiguus DSM 14696.</title>
        <authorList>
            <person name="Zhang X."/>
            <person name="Zhu H."/>
        </authorList>
    </citation>
    <scope>NUCLEOTIDE SEQUENCE [LARGE SCALE GENOMIC DNA]</scope>
    <source>
        <strain evidence="1 2">DSM 14696</strain>
    </source>
</reference>
<protein>
    <submittedName>
        <fullName evidence="1">NAD(P)-binding domain-containing protein</fullName>
    </submittedName>
</protein>
<keyword evidence="2" id="KW-1185">Reference proteome</keyword>
<dbReference type="EMBL" id="JAAAPK010000019">
    <property type="protein sequence ID" value="NBC46178.1"/>
    <property type="molecule type" value="Genomic_DNA"/>
</dbReference>
<evidence type="ECO:0000313" key="1">
    <source>
        <dbReference type="EMBL" id="NBC46178.1"/>
    </source>
</evidence>
<dbReference type="InterPro" id="IPR036188">
    <property type="entry name" value="FAD/NAD-bd_sf"/>
</dbReference>
<dbReference type="PRINTS" id="PR00411">
    <property type="entry name" value="PNDRDTASEI"/>
</dbReference>
<dbReference type="Gene3D" id="3.50.50.60">
    <property type="entry name" value="FAD/NAD(P)-binding domain"/>
    <property type="match status" value="1"/>
</dbReference>
<organism evidence="1 2">
    <name type="scientific">Corallococcus exiguus</name>
    <dbReference type="NCBI Taxonomy" id="83462"/>
    <lineage>
        <taxon>Bacteria</taxon>
        <taxon>Pseudomonadati</taxon>
        <taxon>Myxococcota</taxon>
        <taxon>Myxococcia</taxon>
        <taxon>Myxococcales</taxon>
        <taxon>Cystobacterineae</taxon>
        <taxon>Myxococcaceae</taxon>
        <taxon>Corallococcus</taxon>
    </lineage>
</organism>
<dbReference type="Proteomes" id="UP000537825">
    <property type="component" value="Unassembled WGS sequence"/>
</dbReference>
<proteinExistence type="predicted"/>
<gene>
    <name evidence="1" type="ORF">GTZ93_40965</name>
</gene>
<sequence>MTTLTTKLCVIGGGPTAVAALFEARARGIPALALESGATPLASLHDHIEGLVYLSPASHWEVGGLPLDCRDALECEREDVLHYYARVIQTGRLDIRCRHRCVGLRPDADGVTVEVETPEGRIEVRAEEVLVTAWYERRPLPPDSVQPGSRVEVREGLRSAAEVAGRRVAVLGGGISGFEQAGALMMAGQPVTLLMRGAPRGMHRLPHFARLVEATGSRLVPNASAVRVTRDGVTYHEGGEALHLPCDVLVAACGARLSPHVLELLSRAGVLTGDEVRGLRESVSLEEAKQAHPDWTAAEQERLAVESRPDLWPLVFEGRRRVRLAGGPLHVGASNAGVMVSIATAVFAVRAMAGARVPPGMAPPLARALLNLEALLQVLREDVPPERVESLRPLAVGSWSRAWVHPHLLERPTAQSVERTTGLDPTRFLLPPGLGASDMERELLGLADGTTSIAEIADANEMTDPAERAKLVATFRNLWSRNVLTWLPPQDAER</sequence>
<dbReference type="PRINTS" id="PR00368">
    <property type="entry name" value="FADPNR"/>
</dbReference>
<name>A0A7X4YIX7_9BACT</name>
<dbReference type="AlphaFoldDB" id="A0A7X4YIX7"/>
<evidence type="ECO:0000313" key="2">
    <source>
        <dbReference type="Proteomes" id="UP000537825"/>
    </source>
</evidence>
<dbReference type="SUPFAM" id="SSF51905">
    <property type="entry name" value="FAD/NAD(P)-binding domain"/>
    <property type="match status" value="1"/>
</dbReference>
<accession>A0A7X4YIX7</accession>
<dbReference type="RefSeq" id="WP_139917884.1">
    <property type="nucleotide sequence ID" value="NZ_CBCSLE010000024.1"/>
</dbReference>
<dbReference type="Pfam" id="PF13738">
    <property type="entry name" value="Pyr_redox_3"/>
    <property type="match status" value="1"/>
</dbReference>
<comment type="caution">
    <text evidence="1">The sequence shown here is derived from an EMBL/GenBank/DDBJ whole genome shotgun (WGS) entry which is preliminary data.</text>
</comment>